<reference evidence="2 3" key="1">
    <citation type="submission" date="2019-03" db="EMBL/GenBank/DDBJ databases">
        <title>Single cell metagenomics reveals metabolic interactions within the superorganism composed of flagellate Streblomastix strix and complex community of Bacteroidetes bacteria on its surface.</title>
        <authorList>
            <person name="Treitli S.C."/>
            <person name="Kolisko M."/>
            <person name="Husnik F."/>
            <person name="Keeling P."/>
            <person name="Hampl V."/>
        </authorList>
    </citation>
    <scope>NUCLEOTIDE SEQUENCE [LARGE SCALE GENOMIC DNA]</scope>
    <source>
        <strain evidence="2">ST1C</strain>
    </source>
</reference>
<name>A0A5J4WLL4_9EUKA</name>
<protein>
    <submittedName>
        <fullName evidence="2">Uncharacterized protein</fullName>
    </submittedName>
</protein>
<dbReference type="EMBL" id="SNRW01001578">
    <property type="protein sequence ID" value="KAA6395854.1"/>
    <property type="molecule type" value="Genomic_DNA"/>
</dbReference>
<comment type="caution">
    <text evidence="2">The sequence shown here is derived from an EMBL/GenBank/DDBJ whole genome shotgun (WGS) entry which is preliminary data.</text>
</comment>
<accession>A0A5J4WLL4</accession>
<evidence type="ECO:0000256" key="1">
    <source>
        <dbReference type="SAM" id="MobiDB-lite"/>
    </source>
</evidence>
<evidence type="ECO:0000313" key="3">
    <source>
        <dbReference type="Proteomes" id="UP000324800"/>
    </source>
</evidence>
<dbReference type="Proteomes" id="UP000324800">
    <property type="component" value="Unassembled WGS sequence"/>
</dbReference>
<evidence type="ECO:0000313" key="2">
    <source>
        <dbReference type="EMBL" id="KAA6395854.1"/>
    </source>
</evidence>
<gene>
    <name evidence="2" type="ORF">EZS28_008625</name>
</gene>
<organism evidence="2 3">
    <name type="scientific">Streblomastix strix</name>
    <dbReference type="NCBI Taxonomy" id="222440"/>
    <lineage>
        <taxon>Eukaryota</taxon>
        <taxon>Metamonada</taxon>
        <taxon>Preaxostyla</taxon>
        <taxon>Oxymonadida</taxon>
        <taxon>Streblomastigidae</taxon>
        <taxon>Streblomastix</taxon>
    </lineage>
</organism>
<proteinExistence type="predicted"/>
<sequence length="329" mass="39190">MEEAAIQTIKRPRQSTTSVRSVLIMFISPIPAYSQQQSSRIPLLPYITERNQQQRQSQRSISPTYKRADESEENDFLDEIIPEITMPHLPSYKTDMETAQRTWKNRRYDLVKDPNVIIQQNSKWHRKLETMKPFTFRDWRKFLSDVGFSFEQIKHRTICQRNTSLKALTIRMCNREKRLEQRGRWQMRQSWKQKLKRNKAVVVAAVVTEAEAVTAKARKYKKIGQEKETRQFCEPMETRTGWKMMNATERQRKRDRSMKPIIEEEKKKLKVMLSGQYKEYPIKAGPVFFYSPKNYRPTLISRPKLLNLLEEQWNQFDGDVSEGVVLFCL</sequence>
<feature type="region of interest" description="Disordered" evidence="1">
    <location>
        <begin position="49"/>
        <end position="72"/>
    </location>
</feature>
<dbReference type="AlphaFoldDB" id="A0A5J4WLL4"/>